<dbReference type="GO" id="GO:0006888">
    <property type="term" value="P:endoplasmic reticulum to Golgi vesicle-mediated transport"/>
    <property type="evidence" value="ECO:0007669"/>
    <property type="project" value="TreeGrafter"/>
</dbReference>
<feature type="transmembrane region" description="Helical" evidence="10">
    <location>
        <begin position="916"/>
        <end position="938"/>
    </location>
</feature>
<comment type="subcellular location">
    <subcellularLocation>
        <location evidence="1">Endoplasmic reticulum membrane</location>
        <topology evidence="1">Multi-pass membrane protein</topology>
    </subcellularLocation>
</comment>
<dbReference type="Pfam" id="PF07819">
    <property type="entry name" value="PGAP1"/>
    <property type="match status" value="1"/>
</dbReference>
<evidence type="ECO:0000313" key="14">
    <source>
        <dbReference type="EMBL" id="PPQ68295.1"/>
    </source>
</evidence>
<feature type="transmembrane region" description="Helical" evidence="10">
    <location>
        <begin position="741"/>
        <end position="761"/>
    </location>
</feature>
<comment type="function">
    <text evidence="10">Involved in inositol deacylation of GPI-anchored proteins which plays important roles in the quality control and ER-associated degradation of GPI-anchored proteins.</text>
</comment>
<gene>
    <name evidence="14" type="ORF">CVT25_001383</name>
</gene>
<feature type="transmembrane region" description="Helical" evidence="10">
    <location>
        <begin position="893"/>
        <end position="909"/>
    </location>
</feature>
<dbReference type="InterPro" id="IPR039529">
    <property type="entry name" value="PGAP1/BST1"/>
</dbReference>
<dbReference type="EMBL" id="NHYD01003960">
    <property type="protein sequence ID" value="PPQ68295.1"/>
    <property type="molecule type" value="Genomic_DNA"/>
</dbReference>
<evidence type="ECO:0000256" key="3">
    <source>
        <dbReference type="ARBA" id="ARBA00022448"/>
    </source>
</evidence>
<keyword evidence="5 10" id="KW-0378">Hydrolase</keyword>
<keyword evidence="8 10" id="KW-1133">Transmembrane helix</keyword>
<dbReference type="GO" id="GO:0050185">
    <property type="term" value="F:phosphatidylinositol deacylase activity"/>
    <property type="evidence" value="ECO:0007669"/>
    <property type="project" value="TreeGrafter"/>
</dbReference>
<comment type="similarity">
    <text evidence="2 10">Belongs to the GPI inositol-deacylase family.</text>
</comment>
<feature type="transmembrane region" description="Helical" evidence="10">
    <location>
        <begin position="698"/>
        <end position="720"/>
    </location>
</feature>
<keyword evidence="7 10" id="KW-0653">Protein transport</keyword>
<evidence type="ECO:0000256" key="5">
    <source>
        <dbReference type="ARBA" id="ARBA00022801"/>
    </source>
</evidence>
<keyword evidence="15" id="KW-1185">Reference proteome</keyword>
<evidence type="ECO:0000313" key="15">
    <source>
        <dbReference type="Proteomes" id="UP000283269"/>
    </source>
</evidence>
<evidence type="ECO:0000256" key="1">
    <source>
        <dbReference type="ARBA" id="ARBA00004477"/>
    </source>
</evidence>
<organism evidence="14 15">
    <name type="scientific">Psilocybe cyanescens</name>
    <dbReference type="NCBI Taxonomy" id="93625"/>
    <lineage>
        <taxon>Eukaryota</taxon>
        <taxon>Fungi</taxon>
        <taxon>Dikarya</taxon>
        <taxon>Basidiomycota</taxon>
        <taxon>Agaricomycotina</taxon>
        <taxon>Agaricomycetes</taxon>
        <taxon>Agaricomycetidae</taxon>
        <taxon>Agaricales</taxon>
        <taxon>Agaricineae</taxon>
        <taxon>Strophariaceae</taxon>
        <taxon>Psilocybe</taxon>
    </lineage>
</organism>
<dbReference type="PANTHER" id="PTHR15495">
    <property type="entry name" value="NEGATIVE REGULATOR OF VESICLE FORMATION-RELATED"/>
    <property type="match status" value="1"/>
</dbReference>
<dbReference type="InParanoid" id="A0A409VPU1"/>
<dbReference type="OrthoDB" id="348976at2759"/>
<dbReference type="GO" id="GO:0006505">
    <property type="term" value="P:GPI anchor metabolic process"/>
    <property type="evidence" value="ECO:0007669"/>
    <property type="project" value="TreeGrafter"/>
</dbReference>
<evidence type="ECO:0000259" key="12">
    <source>
        <dbReference type="Pfam" id="PF07819"/>
    </source>
</evidence>
<dbReference type="Pfam" id="PF25140">
    <property type="entry name" value="PGAP1_TMD"/>
    <property type="match status" value="1"/>
</dbReference>
<evidence type="ECO:0000259" key="13">
    <source>
        <dbReference type="Pfam" id="PF25140"/>
    </source>
</evidence>
<keyword evidence="4 10" id="KW-0812">Transmembrane</keyword>
<dbReference type="GO" id="GO:0005789">
    <property type="term" value="C:endoplasmic reticulum membrane"/>
    <property type="evidence" value="ECO:0007669"/>
    <property type="project" value="UniProtKB-SubCell"/>
</dbReference>
<feature type="transmembrane region" description="Helical" evidence="10">
    <location>
        <begin position="826"/>
        <end position="849"/>
    </location>
</feature>
<dbReference type="EC" id="3.1.-.-" evidence="10"/>
<dbReference type="PANTHER" id="PTHR15495:SF7">
    <property type="entry name" value="GPI INOSITOL-DEACYLASE"/>
    <property type="match status" value="1"/>
</dbReference>
<feature type="transmembrane region" description="Helical" evidence="10">
    <location>
        <begin position="661"/>
        <end position="678"/>
    </location>
</feature>
<evidence type="ECO:0000256" key="10">
    <source>
        <dbReference type="RuleBase" id="RU365011"/>
    </source>
</evidence>
<evidence type="ECO:0000256" key="9">
    <source>
        <dbReference type="ARBA" id="ARBA00023136"/>
    </source>
</evidence>
<dbReference type="SUPFAM" id="SSF53474">
    <property type="entry name" value="alpha/beta-Hydrolases"/>
    <property type="match status" value="1"/>
</dbReference>
<feature type="chain" id="PRO_5019134118" description="GPI inositol-deacylase" evidence="11">
    <location>
        <begin position="26"/>
        <end position="945"/>
    </location>
</feature>
<dbReference type="InterPro" id="IPR029058">
    <property type="entry name" value="AB_hydrolase_fold"/>
</dbReference>
<feature type="signal peptide" evidence="11">
    <location>
        <begin position="1"/>
        <end position="25"/>
    </location>
</feature>
<keyword evidence="11" id="KW-0732">Signal</keyword>
<evidence type="ECO:0000256" key="2">
    <source>
        <dbReference type="ARBA" id="ARBA00006931"/>
    </source>
</evidence>
<evidence type="ECO:0000256" key="8">
    <source>
        <dbReference type="ARBA" id="ARBA00022989"/>
    </source>
</evidence>
<evidence type="ECO:0000256" key="4">
    <source>
        <dbReference type="ARBA" id="ARBA00022692"/>
    </source>
</evidence>
<name>A0A409VPU1_PSICY</name>
<dbReference type="FunCoup" id="A0A409VPU1">
    <property type="interactions" value="156"/>
</dbReference>
<dbReference type="InterPro" id="IPR056824">
    <property type="entry name" value="PGAP1_TMD"/>
</dbReference>
<dbReference type="AlphaFoldDB" id="A0A409VPU1"/>
<reference evidence="14 15" key="1">
    <citation type="journal article" date="2018" name="Evol. Lett.">
        <title>Horizontal gene cluster transfer increased hallucinogenic mushroom diversity.</title>
        <authorList>
            <person name="Reynolds H.T."/>
            <person name="Vijayakumar V."/>
            <person name="Gluck-Thaler E."/>
            <person name="Korotkin H.B."/>
            <person name="Matheny P.B."/>
            <person name="Slot J.C."/>
        </authorList>
    </citation>
    <scope>NUCLEOTIDE SEQUENCE [LARGE SCALE GENOMIC DNA]</scope>
    <source>
        <strain evidence="14 15">2631</strain>
    </source>
</reference>
<evidence type="ECO:0000256" key="6">
    <source>
        <dbReference type="ARBA" id="ARBA00022824"/>
    </source>
</evidence>
<dbReference type="InterPro" id="IPR012908">
    <property type="entry name" value="PGAP1-ab_dom-like"/>
</dbReference>
<dbReference type="Gene3D" id="3.40.50.1820">
    <property type="entry name" value="alpha/beta hydrolase"/>
    <property type="match status" value="1"/>
</dbReference>
<accession>A0A409VPU1</accession>
<evidence type="ECO:0000256" key="11">
    <source>
        <dbReference type="SAM" id="SignalP"/>
    </source>
</evidence>
<sequence length="945" mass="104626">MPRFAVFFLGLSSLVAVLLFYLASSDISKNLSPQGCRMSWMSPSYVLQADFNSTWSPLARRYSLWLYREVVWDSPQAEGLRQGSLPVLFIPGNAGSSHQVRSIASSASRQYFSSPHVVSPAFSARSSRPLDFYAVEFNEDLSAFHGSTLESQISYTKAAIAYILSMYPPETTITIMGHSMGGIVATALLPSDKISAIITMSTPHTLPPARFDSRIDQLYARLQQTLDEDSTPIVSICGGATDMMIPSESCILPRIRKDVFRRTVFTSALEGAWTGVGHREMVWCHQVRWRVARAALELGAVKTLHSRAIVLDKWLRDGHSLPPKVINSDEFETSLADVSTLPLGQKLILKNANAPNIYLLPVSDEPPTQRLTVLVSQGSITSVSAENHISLKVSVFTCTGSPVSVRCAPLQPETLKLVPNPIPATDFPVPDGSDESEGVVLFEGYAPRRGAHHWIGIKVENADGQGWVSAGLDFSKSNTVEASTLSLLTGPLSISIPEHGGLSTSFTFPNLLSSALLVYRVTPQRFSMPSCSESLMPPLLVHTSSPEETHYFPLAKVPNKRILLHTHLAAPFIDQSRHFPSALNFTIYSSAESECRDEFATFSLAIDWSATLGRWASRYLMTLIAWSYGVTATIVFLAWSHQDQIGLMTGVGECISRYANLLLRYLLPGSVVLSVLPLPETLYLGNKGTLFLTPIAPLLLFIASGIVCVSWWVLCILLTITGETSVFIFGSRRENVSVPKTTVFSLTIICAAIFLFVPWQVAYVGCWVLHLYTCASSIQQLSILEQQTDAVPLVDRSRRHDMELQGNRPSDIRDTKRDNLNHNLHLLLLMTWLLPLTAPVLAVWVRTLLTAGYTTPFDGDHNFLAVLPFLVLTDYASWVQGKLFDRASFERHVSFRWLFAALAATAFLFGSRRPYLILDCARVVAWIIVICTIGRRYWGGSPWRF</sequence>
<evidence type="ECO:0000256" key="7">
    <source>
        <dbReference type="ARBA" id="ARBA00022927"/>
    </source>
</evidence>
<comment type="caution">
    <text evidence="14">The sequence shown here is derived from an EMBL/GenBank/DDBJ whole genome shotgun (WGS) entry which is preliminary data.</text>
</comment>
<feature type="transmembrane region" description="Helical" evidence="10">
    <location>
        <begin position="861"/>
        <end position="881"/>
    </location>
</feature>
<dbReference type="GO" id="GO:0015031">
    <property type="term" value="P:protein transport"/>
    <property type="evidence" value="ECO:0007669"/>
    <property type="project" value="UniProtKB-KW"/>
</dbReference>
<proteinExistence type="inferred from homology"/>
<protein>
    <recommendedName>
        <fullName evidence="10">GPI inositol-deacylase</fullName>
        <ecNumber evidence="10">3.1.-.-</ecNumber>
    </recommendedName>
</protein>
<dbReference type="STRING" id="93625.A0A409VPU1"/>
<feature type="domain" description="GPI inositol-deacylase transmembrane" evidence="13">
    <location>
        <begin position="679"/>
        <end position="932"/>
    </location>
</feature>
<dbReference type="Proteomes" id="UP000283269">
    <property type="component" value="Unassembled WGS sequence"/>
</dbReference>
<feature type="domain" description="GPI inositol-deacylase PGAP1-like alpha/beta" evidence="12">
    <location>
        <begin position="85"/>
        <end position="297"/>
    </location>
</feature>
<feature type="transmembrane region" description="Helical" evidence="10">
    <location>
        <begin position="619"/>
        <end position="640"/>
    </location>
</feature>
<keyword evidence="9 10" id="KW-0472">Membrane</keyword>
<keyword evidence="6 10" id="KW-0256">Endoplasmic reticulum</keyword>
<keyword evidence="3 10" id="KW-0813">Transport</keyword>